<gene>
    <name evidence="2" type="ORF">J2T22_003922</name>
</gene>
<reference evidence="2 3" key="1">
    <citation type="submission" date="2023-07" db="EMBL/GenBank/DDBJ databases">
        <title>Sorghum-associated microbial communities from plants grown in Nebraska, USA.</title>
        <authorList>
            <person name="Schachtman D."/>
        </authorList>
    </citation>
    <scope>NUCLEOTIDE SEQUENCE [LARGE SCALE GENOMIC DNA]</scope>
    <source>
        <strain evidence="2 3">DS994</strain>
    </source>
</reference>
<sequence>MPAGFMGGSPGRSSPGSGCSGRRHFHTRHAIRTYIRIQGMPVPKAPVPVGRRARPGGTGWMEAHAPRSLAAVGPAVTSGPGAACETIWS</sequence>
<evidence type="ECO:0000313" key="3">
    <source>
        <dbReference type="Proteomes" id="UP001226389"/>
    </source>
</evidence>
<protein>
    <submittedName>
        <fullName evidence="2">Uncharacterized protein</fullName>
    </submittedName>
</protein>
<name>A0ABT9UPY3_9MICC</name>
<feature type="region of interest" description="Disordered" evidence="1">
    <location>
        <begin position="1"/>
        <end position="25"/>
    </location>
</feature>
<accession>A0ABT9UPY3</accession>
<organism evidence="2 3">
    <name type="scientific">Pseudarthrobacter defluvii</name>
    <dbReference type="NCBI Taxonomy" id="410837"/>
    <lineage>
        <taxon>Bacteria</taxon>
        <taxon>Bacillati</taxon>
        <taxon>Actinomycetota</taxon>
        <taxon>Actinomycetes</taxon>
        <taxon>Micrococcales</taxon>
        <taxon>Micrococcaceae</taxon>
        <taxon>Pseudarthrobacter</taxon>
    </lineage>
</organism>
<evidence type="ECO:0000256" key="1">
    <source>
        <dbReference type="SAM" id="MobiDB-lite"/>
    </source>
</evidence>
<proteinExistence type="predicted"/>
<dbReference type="EMBL" id="JAUSSY010000017">
    <property type="protein sequence ID" value="MDQ0120715.1"/>
    <property type="molecule type" value="Genomic_DNA"/>
</dbReference>
<keyword evidence="3" id="KW-1185">Reference proteome</keyword>
<evidence type="ECO:0000313" key="2">
    <source>
        <dbReference type="EMBL" id="MDQ0120715.1"/>
    </source>
</evidence>
<dbReference type="Proteomes" id="UP001226389">
    <property type="component" value="Unassembled WGS sequence"/>
</dbReference>
<comment type="caution">
    <text evidence="2">The sequence shown here is derived from an EMBL/GenBank/DDBJ whole genome shotgun (WGS) entry which is preliminary data.</text>
</comment>
<feature type="region of interest" description="Disordered" evidence="1">
    <location>
        <begin position="42"/>
        <end position="61"/>
    </location>
</feature>
<feature type="compositionally biased region" description="Gly residues" evidence="1">
    <location>
        <begin position="1"/>
        <end position="10"/>
    </location>
</feature>